<dbReference type="PANTHER" id="PTHR43408">
    <property type="entry name" value="FMN REDUCTASE (NADPH)"/>
    <property type="match status" value="1"/>
</dbReference>
<organism evidence="5 6">
    <name type="scientific">Microbacterium album</name>
    <dbReference type="NCBI Taxonomy" id="2053191"/>
    <lineage>
        <taxon>Bacteria</taxon>
        <taxon>Bacillati</taxon>
        <taxon>Actinomycetota</taxon>
        <taxon>Actinomycetes</taxon>
        <taxon>Micrococcales</taxon>
        <taxon>Microbacteriaceae</taxon>
        <taxon>Microbacterium</taxon>
    </lineage>
</organism>
<sequence length="205" mass="21638">MTAPGRSLRVVVVNGSPSERSRTAALTEVAVDALRASLDGEGVTVDAERVDVARLGPGFSGALEREAVSPEVDVLLRRIEEADLLIAATPVFRGSYPGLFKHLFDLVDQYALANRPVLLLATGGGEHHALVLEHALRPLFGFFQALTLPVAVFASAGDFDGTILLNPRVHGRIELAISDVRDLLLTRSASGGPVGGALSRDLSPT</sequence>
<dbReference type="Pfam" id="PF03358">
    <property type="entry name" value="FMN_red"/>
    <property type="match status" value="1"/>
</dbReference>
<evidence type="ECO:0000313" key="6">
    <source>
        <dbReference type="Proteomes" id="UP000657592"/>
    </source>
</evidence>
<name>A0A917IHS2_9MICO</name>
<dbReference type="EMBL" id="BMJY01000008">
    <property type="protein sequence ID" value="GGH45389.1"/>
    <property type="molecule type" value="Genomic_DNA"/>
</dbReference>
<keyword evidence="3" id="KW-0560">Oxidoreductase</keyword>
<evidence type="ECO:0000256" key="2">
    <source>
        <dbReference type="ARBA" id="ARBA00022643"/>
    </source>
</evidence>
<comment type="caution">
    <text evidence="5">The sequence shown here is derived from an EMBL/GenBank/DDBJ whole genome shotgun (WGS) entry which is preliminary data.</text>
</comment>
<keyword evidence="1" id="KW-0285">Flavoprotein</keyword>
<feature type="domain" description="NADPH-dependent FMN reductase-like" evidence="4">
    <location>
        <begin position="9"/>
        <end position="156"/>
    </location>
</feature>
<keyword evidence="2" id="KW-0288">FMN</keyword>
<dbReference type="Proteomes" id="UP000657592">
    <property type="component" value="Unassembled WGS sequence"/>
</dbReference>
<dbReference type="InterPro" id="IPR051814">
    <property type="entry name" value="NAD(P)H-dep_FMN_reductase"/>
</dbReference>
<dbReference type="Gene3D" id="3.40.50.360">
    <property type="match status" value="1"/>
</dbReference>
<keyword evidence="6" id="KW-1185">Reference proteome</keyword>
<dbReference type="GO" id="GO:0016491">
    <property type="term" value="F:oxidoreductase activity"/>
    <property type="evidence" value="ECO:0007669"/>
    <property type="project" value="UniProtKB-KW"/>
</dbReference>
<dbReference type="PANTHER" id="PTHR43408:SF2">
    <property type="entry name" value="FMN REDUCTASE (NADPH)"/>
    <property type="match status" value="1"/>
</dbReference>
<dbReference type="InterPro" id="IPR029039">
    <property type="entry name" value="Flavoprotein-like_sf"/>
</dbReference>
<evidence type="ECO:0000256" key="1">
    <source>
        <dbReference type="ARBA" id="ARBA00022630"/>
    </source>
</evidence>
<dbReference type="AlphaFoldDB" id="A0A917IHS2"/>
<evidence type="ECO:0000259" key="4">
    <source>
        <dbReference type="Pfam" id="PF03358"/>
    </source>
</evidence>
<dbReference type="InterPro" id="IPR005025">
    <property type="entry name" value="FMN_Rdtase-like_dom"/>
</dbReference>
<dbReference type="RefSeq" id="WP_188756215.1">
    <property type="nucleotide sequence ID" value="NZ_BMJY01000008.1"/>
</dbReference>
<reference evidence="5" key="1">
    <citation type="journal article" date="2014" name="Int. J. Syst. Evol. Microbiol.">
        <title>Complete genome sequence of Corynebacterium casei LMG S-19264T (=DSM 44701T), isolated from a smear-ripened cheese.</title>
        <authorList>
            <consortium name="US DOE Joint Genome Institute (JGI-PGF)"/>
            <person name="Walter F."/>
            <person name="Albersmeier A."/>
            <person name="Kalinowski J."/>
            <person name="Ruckert C."/>
        </authorList>
    </citation>
    <scope>NUCLEOTIDE SEQUENCE</scope>
    <source>
        <strain evidence="5">CGMCC 1.15794</strain>
    </source>
</reference>
<reference evidence="5" key="2">
    <citation type="submission" date="2020-09" db="EMBL/GenBank/DDBJ databases">
        <authorList>
            <person name="Sun Q."/>
            <person name="Zhou Y."/>
        </authorList>
    </citation>
    <scope>NUCLEOTIDE SEQUENCE</scope>
    <source>
        <strain evidence="5">CGMCC 1.15794</strain>
    </source>
</reference>
<protein>
    <submittedName>
        <fullName evidence="5">FMN reductase (NADPH)</fullName>
    </submittedName>
</protein>
<proteinExistence type="predicted"/>
<dbReference type="SUPFAM" id="SSF52218">
    <property type="entry name" value="Flavoproteins"/>
    <property type="match status" value="1"/>
</dbReference>
<evidence type="ECO:0000313" key="5">
    <source>
        <dbReference type="EMBL" id="GGH45389.1"/>
    </source>
</evidence>
<accession>A0A917IHS2</accession>
<gene>
    <name evidence="5" type="primary">msuE</name>
    <name evidence="5" type="ORF">GCM10010921_20750</name>
</gene>
<evidence type="ECO:0000256" key="3">
    <source>
        <dbReference type="ARBA" id="ARBA00023002"/>
    </source>
</evidence>